<accession>A0A6J7VL91</accession>
<sequence>MSESNKTQSRMTLPSAIAAVIAMLYLDTMPETRDPDEALHGMSINSIIMNFVTDAGIDPVTMFKVLRFIENIGIARVDHEAMRIYFVEPSSDLTRRIMDEVKAHGAFKDSERQVREFVAKRRAEKAMATGAGPN</sequence>
<dbReference type="EMBL" id="LR798190">
    <property type="protein sequence ID" value="CAB5079721.1"/>
    <property type="molecule type" value="Genomic_DNA"/>
</dbReference>
<protein>
    <submittedName>
        <fullName evidence="1">Uncharacterized protein</fullName>
    </submittedName>
</protein>
<gene>
    <name evidence="1" type="ORF">UFOVP141_41</name>
</gene>
<name>A0A6J7VL91_9CAUD</name>
<evidence type="ECO:0000313" key="1">
    <source>
        <dbReference type="EMBL" id="CAB5079721.1"/>
    </source>
</evidence>
<proteinExistence type="predicted"/>
<organism evidence="1">
    <name type="scientific">uncultured Caudovirales phage</name>
    <dbReference type="NCBI Taxonomy" id="2100421"/>
    <lineage>
        <taxon>Viruses</taxon>
        <taxon>Duplodnaviria</taxon>
        <taxon>Heunggongvirae</taxon>
        <taxon>Uroviricota</taxon>
        <taxon>Caudoviricetes</taxon>
        <taxon>Peduoviridae</taxon>
        <taxon>Maltschvirus</taxon>
        <taxon>Maltschvirus maltsch</taxon>
    </lineage>
</organism>
<reference evidence="1" key="1">
    <citation type="submission" date="2020-05" db="EMBL/GenBank/DDBJ databases">
        <authorList>
            <person name="Chiriac C."/>
            <person name="Salcher M."/>
            <person name="Ghai R."/>
            <person name="Kavagutti S V."/>
        </authorList>
    </citation>
    <scope>NUCLEOTIDE SEQUENCE</scope>
</reference>